<dbReference type="RefSeq" id="XP_028475725.1">
    <property type="nucleotide sequence ID" value="XM_028623751.1"/>
</dbReference>
<feature type="domain" description="Rab-GAP TBC" evidence="2">
    <location>
        <begin position="556"/>
        <end position="749"/>
    </location>
</feature>
<dbReference type="OrthoDB" id="289721at2759"/>
<dbReference type="AlphaFoldDB" id="A0A427XQ81"/>
<keyword evidence="4" id="KW-1185">Reference proteome</keyword>
<feature type="compositionally biased region" description="Low complexity" evidence="1">
    <location>
        <begin position="443"/>
        <end position="456"/>
    </location>
</feature>
<dbReference type="SMART" id="SM00164">
    <property type="entry name" value="TBC"/>
    <property type="match status" value="1"/>
</dbReference>
<dbReference type="InterPro" id="IPR035969">
    <property type="entry name" value="Rab-GAP_TBC_sf"/>
</dbReference>
<name>A0A427XQ81_9TREE</name>
<dbReference type="Gene3D" id="1.10.10.750">
    <property type="entry name" value="Ypt/Rab-GAP domain of gyp1p, domain 1"/>
    <property type="match status" value="1"/>
</dbReference>
<dbReference type="Proteomes" id="UP000279236">
    <property type="component" value="Unassembled WGS sequence"/>
</dbReference>
<dbReference type="Gene3D" id="1.10.8.270">
    <property type="entry name" value="putative rabgap domain of human tbc1 domain family member 14 like domains"/>
    <property type="match status" value="1"/>
</dbReference>
<proteinExistence type="predicted"/>
<dbReference type="GO" id="GO:0031267">
    <property type="term" value="F:small GTPase binding"/>
    <property type="evidence" value="ECO:0007669"/>
    <property type="project" value="TreeGrafter"/>
</dbReference>
<gene>
    <name evidence="3" type="ORF">EHS24_008438</name>
</gene>
<evidence type="ECO:0000313" key="4">
    <source>
        <dbReference type="Proteomes" id="UP000279236"/>
    </source>
</evidence>
<feature type="region of interest" description="Disordered" evidence="1">
    <location>
        <begin position="307"/>
        <end position="359"/>
    </location>
</feature>
<protein>
    <recommendedName>
        <fullName evidence="2">Rab-GAP TBC domain-containing protein</fullName>
    </recommendedName>
</protein>
<dbReference type="EMBL" id="RSCE01000007">
    <property type="protein sequence ID" value="RSH81006.1"/>
    <property type="molecule type" value="Genomic_DNA"/>
</dbReference>
<sequence>MGRRCVQRSSDDHTAQRQLFAFRHATSTPPSRRKPRQRVSSLDNTPNTTTNTHPRRHAKVRLTLMEEVRLLFPSGRSMLTVKPRSPSSPAAGDIGAATSNPIASPVHDDLDFDAGDIGAGMQDLVLDSDSAGDIGETEMHEAGGHESLDLSSGARDHEGFADVNLDDDDAGDIGGARSPSPPPVPVSKTNGQDIPSTAAAPEPARSPVASSPRLSISPAPEESLLARRSQTMTPLRVVPPIVTTTPDAVKEVLYSPDAPLFRSTSRTTTTSERPTSVHSMRSALSGGSLASPRVVTSPLFRTVEIPHATATDDEEGSPDESAPFESIPIDEQDAPPPVPILPALHTRSDSRHSLKLGHSKRDSWGGFGIDAHGQPVAHGVLPVHPPPTNGSATAPAGGGVTSPARVPSPASGSSTPRRHAPPAHPHPFPIPTTSPSAHTIGLPSSAPVSSSSTPHPTQALGVKGTSAFEKFISRTRPSHLPPKDKTEDAEHLHEWEHMMAKSREHETERRKLAEAKAHERERHVVAVTPKWEALLDEFNAVKIRETPALRHFWFEGVPPQLRGKAWSLAVGNALAMHKDAYRTYLRRAERALELGRFPQDILVQLEKDLDETLVPLHVFHRGSPMRDDLKQLVCAWVVYRSDEGRGYAPFITRVAAMFILVAPPPVAFITLCNFLARSCLHAFYTDTTDEIDAYYRVFENLQADMFPRIFANCKNLGLRLPESYFRSVLVEQVPFDAACRLFDQIMLDGDGYIFRAALAIFGFLEPRLYYPDHEEILSVLEGRNKATQAISDRERERARLRGEQYDMALDGKLSVFGLHEEPLFEWLEHDGWRESGFQRLVTRELPD</sequence>
<evidence type="ECO:0000259" key="2">
    <source>
        <dbReference type="PROSITE" id="PS50086"/>
    </source>
</evidence>
<feature type="region of interest" description="Disordered" evidence="1">
    <location>
        <begin position="375"/>
        <end position="461"/>
    </location>
</feature>
<feature type="region of interest" description="Disordered" evidence="1">
    <location>
        <begin position="261"/>
        <end position="290"/>
    </location>
</feature>
<feature type="region of interest" description="Disordered" evidence="1">
    <location>
        <begin position="78"/>
        <end position="106"/>
    </location>
</feature>
<accession>A0A427XQ81</accession>
<dbReference type="GO" id="GO:0005096">
    <property type="term" value="F:GTPase activator activity"/>
    <property type="evidence" value="ECO:0007669"/>
    <property type="project" value="TreeGrafter"/>
</dbReference>
<evidence type="ECO:0000256" key="1">
    <source>
        <dbReference type="SAM" id="MobiDB-lite"/>
    </source>
</evidence>
<organism evidence="3 4">
    <name type="scientific">Apiotrichum porosum</name>
    <dbReference type="NCBI Taxonomy" id="105984"/>
    <lineage>
        <taxon>Eukaryota</taxon>
        <taxon>Fungi</taxon>
        <taxon>Dikarya</taxon>
        <taxon>Basidiomycota</taxon>
        <taxon>Agaricomycotina</taxon>
        <taxon>Tremellomycetes</taxon>
        <taxon>Trichosporonales</taxon>
        <taxon>Trichosporonaceae</taxon>
        <taxon>Apiotrichum</taxon>
    </lineage>
</organism>
<dbReference type="Gene3D" id="1.10.472.80">
    <property type="entry name" value="Ypt/Rab-GAP domain of gyp1p, domain 3"/>
    <property type="match status" value="1"/>
</dbReference>
<dbReference type="SUPFAM" id="SSF47923">
    <property type="entry name" value="Ypt/Rab-GAP domain of gyp1p"/>
    <property type="match status" value="2"/>
</dbReference>
<reference evidence="3 4" key="1">
    <citation type="submission" date="2018-11" db="EMBL/GenBank/DDBJ databases">
        <title>Genome sequence of Apiotrichum porosum DSM 27194.</title>
        <authorList>
            <person name="Aliyu H."/>
            <person name="Gorte O."/>
            <person name="Ochsenreither K."/>
        </authorList>
    </citation>
    <scope>NUCLEOTIDE SEQUENCE [LARGE SCALE GENOMIC DNA]</scope>
    <source>
        <strain evidence="3 4">DSM 27194</strain>
    </source>
</reference>
<evidence type="ECO:0000313" key="3">
    <source>
        <dbReference type="EMBL" id="RSH81006.1"/>
    </source>
</evidence>
<dbReference type="PROSITE" id="PS50086">
    <property type="entry name" value="TBC_RABGAP"/>
    <property type="match status" value="1"/>
</dbReference>
<feature type="compositionally biased region" description="Low complexity" evidence="1">
    <location>
        <begin position="262"/>
        <end position="276"/>
    </location>
</feature>
<feature type="region of interest" description="Disordered" evidence="1">
    <location>
        <begin position="21"/>
        <end position="56"/>
    </location>
</feature>
<feature type="region of interest" description="Disordered" evidence="1">
    <location>
        <begin position="129"/>
        <end position="218"/>
    </location>
</feature>
<dbReference type="STRING" id="105984.A0A427XQ81"/>
<comment type="caution">
    <text evidence="3">The sequence shown here is derived from an EMBL/GenBank/DDBJ whole genome shotgun (WGS) entry which is preliminary data.</text>
</comment>
<dbReference type="InterPro" id="IPR050302">
    <property type="entry name" value="Rab_GAP_TBC_domain"/>
</dbReference>
<feature type="compositionally biased region" description="Pro residues" evidence="1">
    <location>
        <begin position="422"/>
        <end position="432"/>
    </location>
</feature>
<dbReference type="GeneID" id="39592981"/>
<dbReference type="PANTHER" id="PTHR47219">
    <property type="entry name" value="RAB GTPASE-ACTIVATING PROTEIN 1-LIKE"/>
    <property type="match status" value="1"/>
</dbReference>
<feature type="compositionally biased region" description="Basic and acidic residues" evidence="1">
    <location>
        <begin position="137"/>
        <end position="160"/>
    </location>
</feature>
<dbReference type="PANTHER" id="PTHR47219:SF15">
    <property type="entry name" value="TBC1 DOMAIN FAMILY MEMBER 12 ISOFORM X1"/>
    <property type="match status" value="1"/>
</dbReference>
<dbReference type="Pfam" id="PF00566">
    <property type="entry name" value="RabGAP-TBC"/>
    <property type="match status" value="1"/>
</dbReference>
<dbReference type="InterPro" id="IPR000195">
    <property type="entry name" value="Rab-GAP-TBC_dom"/>
</dbReference>